<evidence type="ECO:0000313" key="3">
    <source>
        <dbReference type="Proteomes" id="UP000198546"/>
    </source>
</evidence>
<accession>A0A1G6SXM0</accession>
<dbReference type="OrthoDB" id="1650177at2"/>
<dbReference type="AlphaFoldDB" id="A0A1G6SXM0"/>
<name>A0A1G6SXM0_9ACTN</name>
<keyword evidence="1" id="KW-0732">Signal</keyword>
<keyword evidence="3" id="KW-1185">Reference proteome</keyword>
<dbReference type="Gene3D" id="3.40.190.10">
    <property type="entry name" value="Periplasmic binding protein-like II"/>
    <property type="match status" value="2"/>
</dbReference>
<dbReference type="InterPro" id="IPR050490">
    <property type="entry name" value="Bact_solute-bd_prot1"/>
</dbReference>
<dbReference type="PANTHER" id="PTHR43649:SF11">
    <property type="entry name" value="ABC TRANSPORTER SUBSTRATE-BINDING PROTEIN YESO-RELATED"/>
    <property type="match status" value="1"/>
</dbReference>
<sequence>MFPFTRGRRAAAAVALTLSGALVLSACGGGGGEEGAEGPVTLDFAFWGNDARAAMYTEAIDAFTQQNPDVTVNVQFLGFPEFWERRQVEAAGGDLPDVMQFDYSYLRQYGEEGMLLELDEYVGNGLETSTLDPAVLDTGKVDGTQYGVPTSTNAWTLFQNDDLLAEAGVDPYPGGGSWEEYNAWSKSVTEATDGEVDGTTGYTRIQNFEIWLRAQGGQLFTEDAQPGFTKDQLREFFNLSQPTREENGGGVSGQEAEEVYPLSAFDAGLGASELTWDNFGANYKSNLGEDVELSMVEPPVTVEGAQDLYLKPSMLHTISAETEHPEESVALVDFLVNSPEVGAAFGTNRGLPASSSQLEGVDLGDMDSDIKAYEESIAPRLGAAPPAPINGFGSVEEEFRTTGTDLGLGVITVDEAVDQIFREMENLI</sequence>
<dbReference type="RefSeq" id="WP_090590239.1">
    <property type="nucleotide sequence ID" value="NZ_LT629688.1"/>
</dbReference>
<organism evidence="2 3">
    <name type="scientific">Auraticoccus monumenti</name>
    <dbReference type="NCBI Taxonomy" id="675864"/>
    <lineage>
        <taxon>Bacteria</taxon>
        <taxon>Bacillati</taxon>
        <taxon>Actinomycetota</taxon>
        <taxon>Actinomycetes</taxon>
        <taxon>Propionibacteriales</taxon>
        <taxon>Propionibacteriaceae</taxon>
        <taxon>Auraticoccus</taxon>
    </lineage>
</organism>
<dbReference type="PROSITE" id="PS51257">
    <property type="entry name" value="PROKAR_LIPOPROTEIN"/>
    <property type="match status" value="1"/>
</dbReference>
<dbReference type="STRING" id="675864.SAMN04489747_0461"/>
<feature type="chain" id="PRO_5038675298" evidence="1">
    <location>
        <begin position="27"/>
        <end position="428"/>
    </location>
</feature>
<dbReference type="PANTHER" id="PTHR43649">
    <property type="entry name" value="ARABINOSE-BINDING PROTEIN-RELATED"/>
    <property type="match status" value="1"/>
</dbReference>
<dbReference type="EMBL" id="LT629688">
    <property type="protein sequence ID" value="SDD21612.1"/>
    <property type="molecule type" value="Genomic_DNA"/>
</dbReference>
<dbReference type="InterPro" id="IPR006059">
    <property type="entry name" value="SBP"/>
</dbReference>
<proteinExistence type="predicted"/>
<evidence type="ECO:0000256" key="1">
    <source>
        <dbReference type="SAM" id="SignalP"/>
    </source>
</evidence>
<gene>
    <name evidence="2" type="ORF">SAMN04489747_0461</name>
</gene>
<protein>
    <submittedName>
        <fullName evidence="2">Carbohydrate ABC transporter substrate-binding protein, CUT1 family</fullName>
    </submittedName>
</protein>
<dbReference type="SUPFAM" id="SSF53850">
    <property type="entry name" value="Periplasmic binding protein-like II"/>
    <property type="match status" value="1"/>
</dbReference>
<feature type="signal peptide" evidence="1">
    <location>
        <begin position="1"/>
        <end position="26"/>
    </location>
</feature>
<dbReference type="Pfam" id="PF01547">
    <property type="entry name" value="SBP_bac_1"/>
    <property type="match status" value="1"/>
</dbReference>
<dbReference type="Proteomes" id="UP000198546">
    <property type="component" value="Chromosome i"/>
</dbReference>
<reference evidence="2 3" key="1">
    <citation type="submission" date="2016-10" db="EMBL/GenBank/DDBJ databases">
        <authorList>
            <person name="de Groot N.N."/>
        </authorList>
    </citation>
    <scope>NUCLEOTIDE SEQUENCE [LARGE SCALE GENOMIC DNA]</scope>
    <source>
        <strain evidence="2 3">MON 2.2</strain>
    </source>
</reference>
<evidence type="ECO:0000313" key="2">
    <source>
        <dbReference type="EMBL" id="SDD21612.1"/>
    </source>
</evidence>